<keyword evidence="2" id="KW-1185">Reference proteome</keyword>
<sequence length="107" mass="12139">MDSNFMIILSRHKASGRPVHLFNQKAMTLPTPQILPHHFLQVGNFFHTFLSSSPASKFQLKNPVRANSNAVAGSRPINVVPSKCIKKIPFPFRSISDIRRIQQFNEI</sequence>
<comment type="caution">
    <text evidence="1">The sequence shown here is derived from an EMBL/GenBank/DDBJ whole genome shotgun (WGS) entry which is preliminary data.</text>
</comment>
<dbReference type="EMBL" id="JBFOLJ010000008">
    <property type="protein sequence ID" value="KAL2514187.1"/>
    <property type="molecule type" value="Genomic_DNA"/>
</dbReference>
<dbReference type="AlphaFoldDB" id="A0ABD1TN72"/>
<reference evidence="2" key="1">
    <citation type="submission" date="2024-07" db="EMBL/GenBank/DDBJ databases">
        <title>Two chromosome-level genome assemblies of Korean endemic species Abeliophyllum distichum and Forsythia ovata (Oleaceae).</title>
        <authorList>
            <person name="Jang H."/>
        </authorList>
    </citation>
    <scope>NUCLEOTIDE SEQUENCE [LARGE SCALE GENOMIC DNA]</scope>
</reference>
<evidence type="ECO:0000313" key="2">
    <source>
        <dbReference type="Proteomes" id="UP001604277"/>
    </source>
</evidence>
<name>A0ABD1TN72_9LAMI</name>
<organism evidence="1 2">
    <name type="scientific">Forsythia ovata</name>
    <dbReference type="NCBI Taxonomy" id="205694"/>
    <lineage>
        <taxon>Eukaryota</taxon>
        <taxon>Viridiplantae</taxon>
        <taxon>Streptophyta</taxon>
        <taxon>Embryophyta</taxon>
        <taxon>Tracheophyta</taxon>
        <taxon>Spermatophyta</taxon>
        <taxon>Magnoliopsida</taxon>
        <taxon>eudicotyledons</taxon>
        <taxon>Gunneridae</taxon>
        <taxon>Pentapetalae</taxon>
        <taxon>asterids</taxon>
        <taxon>lamiids</taxon>
        <taxon>Lamiales</taxon>
        <taxon>Oleaceae</taxon>
        <taxon>Forsythieae</taxon>
        <taxon>Forsythia</taxon>
    </lineage>
</organism>
<protein>
    <submittedName>
        <fullName evidence="1">Uncharacterized protein</fullName>
    </submittedName>
</protein>
<evidence type="ECO:0000313" key="1">
    <source>
        <dbReference type="EMBL" id="KAL2514187.1"/>
    </source>
</evidence>
<gene>
    <name evidence="1" type="ORF">Fot_28158</name>
</gene>
<accession>A0ABD1TN72</accession>
<proteinExistence type="predicted"/>
<dbReference type="Proteomes" id="UP001604277">
    <property type="component" value="Unassembled WGS sequence"/>
</dbReference>